<dbReference type="Proteomes" id="UP001596174">
    <property type="component" value="Unassembled WGS sequence"/>
</dbReference>
<dbReference type="InterPro" id="IPR035986">
    <property type="entry name" value="PKD_dom_sf"/>
</dbReference>
<accession>A0ABW1G0C4</accession>
<dbReference type="Pfam" id="PF18911">
    <property type="entry name" value="PKD_4"/>
    <property type="match status" value="2"/>
</dbReference>
<organism evidence="3 4">
    <name type="scientific">Streptacidiphilus monticola</name>
    <dbReference type="NCBI Taxonomy" id="2161674"/>
    <lineage>
        <taxon>Bacteria</taxon>
        <taxon>Bacillati</taxon>
        <taxon>Actinomycetota</taxon>
        <taxon>Actinomycetes</taxon>
        <taxon>Kitasatosporales</taxon>
        <taxon>Streptomycetaceae</taxon>
        <taxon>Streptacidiphilus</taxon>
    </lineage>
</organism>
<dbReference type="InterPro" id="IPR000601">
    <property type="entry name" value="PKD_dom"/>
</dbReference>
<evidence type="ECO:0000313" key="3">
    <source>
        <dbReference type="EMBL" id="MFC5907037.1"/>
    </source>
</evidence>
<dbReference type="Gene3D" id="2.60.40.10">
    <property type="entry name" value="Immunoglobulins"/>
    <property type="match status" value="2"/>
</dbReference>
<dbReference type="PROSITE" id="PS50093">
    <property type="entry name" value="PKD"/>
    <property type="match status" value="2"/>
</dbReference>
<dbReference type="SUPFAM" id="SSF51126">
    <property type="entry name" value="Pectin lyase-like"/>
    <property type="match status" value="1"/>
</dbReference>
<dbReference type="InterPro" id="IPR013783">
    <property type="entry name" value="Ig-like_fold"/>
</dbReference>
<gene>
    <name evidence="3" type="ORF">ACFP3V_07380</name>
</gene>
<dbReference type="Gene3D" id="2.160.20.10">
    <property type="entry name" value="Single-stranded right-handed beta-helix, Pectin lyase-like"/>
    <property type="match status" value="1"/>
</dbReference>
<dbReference type="InterPro" id="IPR012334">
    <property type="entry name" value="Pectin_lyas_fold"/>
</dbReference>
<protein>
    <submittedName>
        <fullName evidence="3">PKD domain-containing protein</fullName>
    </submittedName>
</protein>
<feature type="chain" id="PRO_5046321494" evidence="1">
    <location>
        <begin position="25"/>
        <end position="918"/>
    </location>
</feature>
<evidence type="ECO:0000256" key="1">
    <source>
        <dbReference type="SAM" id="SignalP"/>
    </source>
</evidence>
<feature type="signal peptide" evidence="1">
    <location>
        <begin position="1"/>
        <end position="24"/>
    </location>
</feature>
<evidence type="ECO:0000313" key="4">
    <source>
        <dbReference type="Proteomes" id="UP001596174"/>
    </source>
</evidence>
<feature type="domain" description="PKD" evidence="2">
    <location>
        <begin position="498"/>
        <end position="559"/>
    </location>
</feature>
<keyword evidence="1" id="KW-0732">Signal</keyword>
<dbReference type="InterPro" id="IPR011050">
    <property type="entry name" value="Pectin_lyase_fold/virulence"/>
</dbReference>
<dbReference type="EMBL" id="JBHSQJ010000022">
    <property type="protein sequence ID" value="MFC5907037.1"/>
    <property type="molecule type" value="Genomic_DNA"/>
</dbReference>
<sequence>MRRISLAAAVMVVAGAVSTLPAHADGDAVVHVDPAAAVCSDTDPARGSAEVPYCTLQTAVDAAVPGQTLELAAGVYPPVRITRSGTAGSPITLLGAPSSPSAPTSAISSAVGSAVPAVDLDGASYVTLSGLGVHGSGSASAVRVHASDHVVLDSDLLTRNRGVLQTPPAAVLDVDGSTATTATRDRVAWGPILVHGQSQGTRLTVVAVTASPADGVVVDDAADTVLTNVTVFNSTRDGVAVHAGATGTRLADSVLSANQGGSQLAVDAAATGTTTADHNVLQPYGSGDPYLWGATPYGTADAFTAATGQGTQDCAGACGISAVGQPLENSAAIDSEDPAVTGLPDTDALGRARVDDPLVGTAPADGGTLVDRGAWEFQDPIRVSLAATPDQPPAPYPAVAEKLQTTVQSNPWGSHVVSYHYVLGDGSPDVTTTEPQISHTYVTPGTWSPSVTATTDTGQTVSTATSVQVEQPAPLTAQLGLSRVGGSPMTVTASLGESSAASGWPVTGRTVNWGDGSVTQSAGTQKQLSHAYARPGRYQVTQTSTDADGRTSKSVATTVVGSAFVAHAPLRLLDTRTTLGGHRGALAADGTLALKVTGIPGAPASGVTAVVLNLTSANPSAAGFLTGYSSQGARPSASSLNFAAHENRSNLVTVPVGADGRIRIYAHVRTDVVADLVGYYAAGTKVTGGALLDPVTPRRLLDTRTTRTGPVTSGRNVKISLVGQVGSYAKAVLLNVTVVSPGGDGYVTAFGSGPVPGTSSVNFRKGSTTAGLVLVPIGPDASVSLHLQGGPAHLVADIQGWYAPDQGSVFLPVGPTRVVDTRNNSWPLYDGQEFPVATGVPDGATAVLLDLTATQPTGAGYLTVHPTGQPVPTASTLNFAAGQTASNAVVVPVPVGEWSVYGHGPSVHVVADMQGWFG</sequence>
<evidence type="ECO:0000259" key="2">
    <source>
        <dbReference type="PROSITE" id="PS50093"/>
    </source>
</evidence>
<dbReference type="RefSeq" id="WP_380581048.1">
    <property type="nucleotide sequence ID" value="NZ_JBHSQJ010000022.1"/>
</dbReference>
<dbReference type="SUPFAM" id="SSF49299">
    <property type="entry name" value="PKD domain"/>
    <property type="match status" value="2"/>
</dbReference>
<dbReference type="CDD" id="cd00146">
    <property type="entry name" value="PKD"/>
    <property type="match status" value="2"/>
</dbReference>
<dbReference type="SMART" id="SM00089">
    <property type="entry name" value="PKD"/>
    <property type="match status" value="2"/>
</dbReference>
<comment type="caution">
    <text evidence="3">The sequence shown here is derived from an EMBL/GenBank/DDBJ whole genome shotgun (WGS) entry which is preliminary data.</text>
</comment>
<name>A0ABW1G0C4_9ACTN</name>
<reference evidence="4" key="1">
    <citation type="journal article" date="2019" name="Int. J. Syst. Evol. Microbiol.">
        <title>The Global Catalogue of Microorganisms (GCM) 10K type strain sequencing project: providing services to taxonomists for standard genome sequencing and annotation.</title>
        <authorList>
            <consortium name="The Broad Institute Genomics Platform"/>
            <consortium name="The Broad Institute Genome Sequencing Center for Infectious Disease"/>
            <person name="Wu L."/>
            <person name="Ma J."/>
        </authorList>
    </citation>
    <scope>NUCLEOTIDE SEQUENCE [LARGE SCALE GENOMIC DNA]</scope>
    <source>
        <strain evidence="4">JCM 4816</strain>
    </source>
</reference>
<proteinExistence type="predicted"/>
<dbReference type="InterPro" id="IPR022409">
    <property type="entry name" value="PKD/Chitinase_dom"/>
</dbReference>
<keyword evidence="4" id="KW-1185">Reference proteome</keyword>
<feature type="domain" description="PKD" evidence="2">
    <location>
        <begin position="413"/>
        <end position="476"/>
    </location>
</feature>